<protein>
    <recommendedName>
        <fullName evidence="1">RNA ligase domain-containing protein</fullName>
    </recommendedName>
</protein>
<dbReference type="SUPFAM" id="SSF56091">
    <property type="entry name" value="DNA ligase/mRNA capping enzyme, catalytic domain"/>
    <property type="match status" value="1"/>
</dbReference>
<name>A0A0G1VVB2_9BACT</name>
<dbReference type="Pfam" id="PF09414">
    <property type="entry name" value="RNA_ligase"/>
    <property type="match status" value="1"/>
</dbReference>
<reference evidence="2 3" key="1">
    <citation type="journal article" date="2015" name="Nature">
        <title>rRNA introns, odd ribosomes, and small enigmatic genomes across a large radiation of phyla.</title>
        <authorList>
            <person name="Brown C.T."/>
            <person name="Hug L.A."/>
            <person name="Thomas B.C."/>
            <person name="Sharon I."/>
            <person name="Castelle C.J."/>
            <person name="Singh A."/>
            <person name="Wilkins M.J."/>
            <person name="Williams K.H."/>
            <person name="Banfield J.F."/>
        </authorList>
    </citation>
    <scope>NUCLEOTIDE SEQUENCE [LARGE SCALE GENOMIC DNA]</scope>
</reference>
<feature type="domain" description="RNA ligase" evidence="1">
    <location>
        <begin position="37"/>
        <end position="195"/>
    </location>
</feature>
<dbReference type="InterPro" id="IPR021122">
    <property type="entry name" value="RNA_ligase_dom_REL/Rnl2"/>
</dbReference>
<organism evidence="2 3">
    <name type="scientific">Candidatus Gottesmanbacteria bacterium GW2011_GWB1_49_7</name>
    <dbReference type="NCBI Taxonomy" id="1618448"/>
    <lineage>
        <taxon>Bacteria</taxon>
        <taxon>Candidatus Gottesmaniibacteriota</taxon>
    </lineage>
</organism>
<evidence type="ECO:0000259" key="1">
    <source>
        <dbReference type="Pfam" id="PF09414"/>
    </source>
</evidence>
<gene>
    <name evidence="2" type="ORF">UY48_C0038G0001</name>
</gene>
<accession>A0A0G1VVB2</accession>
<comment type="caution">
    <text evidence="2">The sequence shown here is derived from an EMBL/GenBank/DDBJ whole genome shotgun (WGS) entry which is preliminary data.</text>
</comment>
<dbReference type="Gene3D" id="3.30.470.30">
    <property type="entry name" value="DNA ligase/mRNA capping enzyme"/>
    <property type="match status" value="1"/>
</dbReference>
<proteinExistence type="predicted"/>
<feature type="non-terminal residue" evidence="2">
    <location>
        <position position="208"/>
    </location>
</feature>
<evidence type="ECO:0000313" key="3">
    <source>
        <dbReference type="Proteomes" id="UP000034588"/>
    </source>
</evidence>
<dbReference type="AlphaFoldDB" id="A0A0G1VVB2"/>
<dbReference type="Proteomes" id="UP000034588">
    <property type="component" value="Unassembled WGS sequence"/>
</dbReference>
<evidence type="ECO:0000313" key="2">
    <source>
        <dbReference type="EMBL" id="KKW10401.1"/>
    </source>
</evidence>
<dbReference type="Gene3D" id="3.30.1490.70">
    <property type="match status" value="1"/>
</dbReference>
<dbReference type="EMBL" id="LCQD01000038">
    <property type="protein sequence ID" value="KKW10401.1"/>
    <property type="molecule type" value="Genomic_DNA"/>
</dbReference>
<sequence length="208" mass="23672">MIPYHKIESVLFREAKTHKFIDGCWCLPEFSFLQNVEWICEEKVDGTNVRVMWDGWAVSFGGKTDNAQLPVPLLNRLCEMFTETKMREAFPATEGDLAIREICLYGEGYGAKIQKGGERYTADGVDFVLFDVKIGNWWLKRDGVEDVAMRLALHSAPIRLRGTLCQAIDFTRTGFESQWGHFPAEGLVCRPAIDLFARNGDRSESRDP</sequence>